<name>A0A1S4A082_TOBAC</name>
<organism evidence="5">
    <name type="scientific">Nicotiana tabacum</name>
    <name type="common">Common tobacco</name>
    <dbReference type="NCBI Taxonomy" id="4097"/>
    <lineage>
        <taxon>Eukaryota</taxon>
        <taxon>Viridiplantae</taxon>
        <taxon>Streptophyta</taxon>
        <taxon>Embryophyta</taxon>
        <taxon>Tracheophyta</taxon>
        <taxon>Spermatophyta</taxon>
        <taxon>Magnoliopsida</taxon>
        <taxon>eudicotyledons</taxon>
        <taxon>Gunneridae</taxon>
        <taxon>Pentapetalae</taxon>
        <taxon>asterids</taxon>
        <taxon>lamiids</taxon>
        <taxon>Solanales</taxon>
        <taxon>Solanaceae</taxon>
        <taxon>Nicotianoideae</taxon>
        <taxon>Nicotianeae</taxon>
        <taxon>Nicotiana</taxon>
    </lineage>
</organism>
<dbReference type="SMR" id="A0A1S4A082"/>
<dbReference type="OMA" id="CRIDQMK"/>
<comment type="similarity">
    <text evidence="1 3">Belongs to the sulfotransferase 1 family.</text>
</comment>
<keyword evidence="2 3" id="KW-0808">Transferase</keyword>
<sequence>MEYKKASVDRLKRVFLKYEDMKSNTLCYVKKLAEFTGKSFSKEEENLGVAEKIVARCHFESLSNLEVNKSGWLHPNPLTVKNNAFFRKGEIGDWKNLLTEDMAKSIDHITQEKFQFLGLTWIPVSTHECKKNTKD</sequence>
<evidence type="ECO:0000259" key="4">
    <source>
        <dbReference type="Pfam" id="PF00685"/>
    </source>
</evidence>
<evidence type="ECO:0000256" key="3">
    <source>
        <dbReference type="RuleBase" id="RU361155"/>
    </source>
</evidence>
<dbReference type="Pfam" id="PF00685">
    <property type="entry name" value="Sulfotransfer_1"/>
    <property type="match status" value="1"/>
</dbReference>
<dbReference type="PANTHER" id="PTHR11783">
    <property type="entry name" value="SULFOTRANSFERASE SULT"/>
    <property type="match status" value="1"/>
</dbReference>
<proteinExistence type="inferred from homology"/>
<dbReference type="EC" id="2.8.2.-" evidence="3"/>
<feature type="domain" description="Sulfotransferase" evidence="4">
    <location>
        <begin position="14"/>
        <end position="115"/>
    </location>
</feature>
<reference evidence="5" key="1">
    <citation type="submission" date="2025-08" db="UniProtKB">
        <authorList>
            <consortium name="RefSeq"/>
        </authorList>
    </citation>
    <scope>IDENTIFICATION</scope>
</reference>
<dbReference type="OrthoDB" id="205623at2759"/>
<dbReference type="InterPro" id="IPR000863">
    <property type="entry name" value="Sulfotransferase_dom"/>
</dbReference>
<evidence type="ECO:0000256" key="1">
    <source>
        <dbReference type="ARBA" id="ARBA00005771"/>
    </source>
</evidence>
<dbReference type="RefSeq" id="XP_016470000.1">
    <property type="nucleotide sequence ID" value="XM_016614514.1"/>
</dbReference>
<dbReference type="KEGG" id="nta:107792304"/>
<dbReference type="InterPro" id="IPR027417">
    <property type="entry name" value="P-loop_NTPase"/>
</dbReference>
<dbReference type="GO" id="GO:0008146">
    <property type="term" value="F:sulfotransferase activity"/>
    <property type="evidence" value="ECO:0007669"/>
    <property type="project" value="InterPro"/>
</dbReference>
<protein>
    <recommendedName>
        <fullName evidence="3">Sulfotransferase</fullName>
        <ecNumber evidence="3">2.8.2.-</ecNumber>
    </recommendedName>
</protein>
<dbReference type="AlphaFoldDB" id="A0A1S4A082"/>
<gene>
    <name evidence="5" type="primary">LOC107792304</name>
</gene>
<dbReference type="PaxDb" id="4097-A0A1S4A082"/>
<evidence type="ECO:0000313" key="5">
    <source>
        <dbReference type="RefSeq" id="XP_016470000.1"/>
    </source>
</evidence>
<dbReference type="Gene3D" id="3.40.50.300">
    <property type="entry name" value="P-loop containing nucleotide triphosphate hydrolases"/>
    <property type="match status" value="1"/>
</dbReference>
<accession>A0A1S4A082</accession>
<evidence type="ECO:0000256" key="2">
    <source>
        <dbReference type="ARBA" id="ARBA00022679"/>
    </source>
</evidence>
<dbReference type="SUPFAM" id="SSF52540">
    <property type="entry name" value="P-loop containing nucleoside triphosphate hydrolases"/>
    <property type="match status" value="1"/>
</dbReference>